<keyword evidence="5" id="KW-1185">Reference proteome</keyword>
<dbReference type="KEGG" id="cheb:HH215_11865"/>
<proteinExistence type="predicted"/>
<name>A0A7Z2VIE8_9BACL</name>
<dbReference type="Pfam" id="PF02903">
    <property type="entry name" value="Alpha-amylase_N"/>
    <property type="match status" value="1"/>
</dbReference>
<feature type="domain" description="Glycosyl hydrolase family 13 catalytic" evidence="3">
    <location>
        <begin position="134"/>
        <end position="503"/>
    </location>
</feature>
<keyword evidence="2 4" id="KW-0326">Glycosidase</keyword>
<sequence>MQKEAIYHINDIPYLFTVGEHEVKIRIRAKRDEVSQCTLLHSDRYQPPGHGTSVQLALAATTDLHDYFEGVLYSDTGRIRYQFLLSGKDGTQVWYGEYGASDSRGKAGYFHCASVAASDEGAPPSWVKDAVVYQIFPDRFANGNPAIDPDNVRSWTSPEEPERDSFYGGDLLGIIGKLPYLHDLGINVIYMTPVFESPSNHKYDTTDYYSIDPHFGQMEDLKRLVKEAHALNMRVVLDAVFNHAGDRFFAFQDLLINGADSEYKDWFFVDRFPIVQSPSPSYESFGIHSPTMPKLNTGNPEVMRYLLDVAKYWIKEVGIDGWRLDVANEVDHRFWRRLREEIKGIDRELLLVGEIMHYAGPWLRGEQFDGVMNYLFRDAVIGFFAKQSITARAFVGQIESIRMQYTDHANSSMFNLIGSHDTERFLTACAHGEWGWSEKQEVARLKLAALFQLTYTGMPFIYYGDEVGMTGGEDPGCRKPMIWDDRLRNTSVLTHYKELISLRKQYAALREGEFKEWFVDEATNSFGFIRRLDGQCVGIVLNNSPDEHPFKLEAPRGVAIHGVDKLYGSDEFEWDRGLLTGSLSPYHAVILLLK</sequence>
<dbReference type="Gene3D" id="2.60.40.10">
    <property type="entry name" value="Immunoglobulins"/>
    <property type="match status" value="1"/>
</dbReference>
<protein>
    <submittedName>
        <fullName evidence="4">Alpha-glycosidase</fullName>
    </submittedName>
</protein>
<keyword evidence="1" id="KW-0378">Hydrolase</keyword>
<dbReference type="InterPro" id="IPR006047">
    <property type="entry name" value="GH13_cat_dom"/>
</dbReference>
<dbReference type="Proteomes" id="UP000502248">
    <property type="component" value="Chromosome"/>
</dbReference>
<accession>A0A7Z2VIE8</accession>
<dbReference type="InterPro" id="IPR017853">
    <property type="entry name" value="GH"/>
</dbReference>
<dbReference type="CDD" id="cd11338">
    <property type="entry name" value="AmyAc_CMD"/>
    <property type="match status" value="1"/>
</dbReference>
<dbReference type="Gene3D" id="3.90.400.10">
    <property type="entry name" value="Oligo-1,6-glucosidase, Domain 2"/>
    <property type="match status" value="1"/>
</dbReference>
<dbReference type="InterPro" id="IPR013783">
    <property type="entry name" value="Ig-like_fold"/>
</dbReference>
<evidence type="ECO:0000256" key="1">
    <source>
        <dbReference type="ARBA" id="ARBA00022801"/>
    </source>
</evidence>
<dbReference type="AlphaFoldDB" id="A0A7Z2VIE8"/>
<dbReference type="PANTHER" id="PTHR10357:SF210">
    <property type="entry name" value="MALTODEXTRIN GLUCOSIDASE"/>
    <property type="match status" value="1"/>
</dbReference>
<dbReference type="InterPro" id="IPR045857">
    <property type="entry name" value="O16G_dom_2"/>
</dbReference>
<dbReference type="GO" id="GO:0005975">
    <property type="term" value="P:carbohydrate metabolic process"/>
    <property type="evidence" value="ECO:0007669"/>
    <property type="project" value="InterPro"/>
</dbReference>
<dbReference type="SUPFAM" id="SSF51011">
    <property type="entry name" value="Glycosyl hydrolase domain"/>
    <property type="match status" value="1"/>
</dbReference>
<evidence type="ECO:0000313" key="5">
    <source>
        <dbReference type="Proteomes" id="UP000502248"/>
    </source>
</evidence>
<evidence type="ECO:0000313" key="4">
    <source>
        <dbReference type="EMBL" id="QJD83808.1"/>
    </source>
</evidence>
<dbReference type="CDD" id="cd02857">
    <property type="entry name" value="E_set_CDase_PDE_N"/>
    <property type="match status" value="1"/>
</dbReference>
<dbReference type="Pfam" id="PF00128">
    <property type="entry name" value="Alpha-amylase"/>
    <property type="match status" value="1"/>
</dbReference>
<gene>
    <name evidence="4" type="ORF">HH215_11865</name>
</gene>
<dbReference type="PANTHER" id="PTHR10357">
    <property type="entry name" value="ALPHA-AMYLASE FAMILY MEMBER"/>
    <property type="match status" value="1"/>
</dbReference>
<reference evidence="4 5" key="1">
    <citation type="submission" date="2020-04" db="EMBL/GenBank/DDBJ databases">
        <title>Genome sequencing of novel species.</title>
        <authorList>
            <person name="Heo J."/>
            <person name="Kim S.-J."/>
            <person name="Kim J.-S."/>
            <person name="Hong S.-B."/>
            <person name="Kwon S.-W."/>
        </authorList>
    </citation>
    <scope>NUCLEOTIDE SEQUENCE [LARGE SCALE GENOMIC DNA]</scope>
    <source>
        <strain evidence="4 5">MFER-1</strain>
    </source>
</reference>
<dbReference type="Gene3D" id="2.60.40.1180">
    <property type="entry name" value="Golgi alpha-mannosidase II"/>
    <property type="match status" value="1"/>
</dbReference>
<evidence type="ECO:0000256" key="2">
    <source>
        <dbReference type="ARBA" id="ARBA00023295"/>
    </source>
</evidence>
<dbReference type="RefSeq" id="WP_169280095.1">
    <property type="nucleotide sequence ID" value="NZ_CP051680.1"/>
</dbReference>
<dbReference type="EMBL" id="CP051680">
    <property type="protein sequence ID" value="QJD83808.1"/>
    <property type="molecule type" value="Genomic_DNA"/>
</dbReference>
<dbReference type="InterPro" id="IPR013780">
    <property type="entry name" value="Glyco_hydro_b"/>
</dbReference>
<dbReference type="SMART" id="SM00642">
    <property type="entry name" value="Aamy"/>
    <property type="match status" value="1"/>
</dbReference>
<dbReference type="GO" id="GO:0004553">
    <property type="term" value="F:hydrolase activity, hydrolyzing O-glycosyl compounds"/>
    <property type="evidence" value="ECO:0007669"/>
    <property type="project" value="InterPro"/>
</dbReference>
<dbReference type="SUPFAM" id="SSF51445">
    <property type="entry name" value="(Trans)glycosidases"/>
    <property type="match status" value="1"/>
</dbReference>
<dbReference type="Gene3D" id="3.20.20.80">
    <property type="entry name" value="Glycosidases"/>
    <property type="match status" value="1"/>
</dbReference>
<dbReference type="InterPro" id="IPR004185">
    <property type="entry name" value="Glyco_hydro_13_lg-like_dom"/>
</dbReference>
<organism evidence="4 5">
    <name type="scientific">Cohnella herbarum</name>
    <dbReference type="NCBI Taxonomy" id="2728023"/>
    <lineage>
        <taxon>Bacteria</taxon>
        <taxon>Bacillati</taxon>
        <taxon>Bacillota</taxon>
        <taxon>Bacilli</taxon>
        <taxon>Bacillales</taxon>
        <taxon>Paenibacillaceae</taxon>
        <taxon>Cohnella</taxon>
    </lineage>
</organism>
<evidence type="ECO:0000259" key="3">
    <source>
        <dbReference type="SMART" id="SM00642"/>
    </source>
</evidence>